<dbReference type="PANTHER" id="PTHR30137">
    <property type="entry name" value="LUCIFERASE-LIKE MONOOXYGENASE"/>
    <property type="match status" value="1"/>
</dbReference>
<evidence type="ECO:0000313" key="6">
    <source>
        <dbReference type="EMBL" id="NBZ89584.1"/>
    </source>
</evidence>
<evidence type="ECO:0000256" key="1">
    <source>
        <dbReference type="ARBA" id="ARBA00010426"/>
    </source>
</evidence>
<keyword evidence="7" id="KW-1185">Reference proteome</keyword>
<evidence type="ECO:0000259" key="5">
    <source>
        <dbReference type="Pfam" id="PF00296"/>
    </source>
</evidence>
<evidence type="ECO:0000256" key="4">
    <source>
        <dbReference type="ARBA" id="ARBA00023033"/>
    </source>
</evidence>
<keyword evidence="3" id="KW-0560">Oxidoreductase</keyword>
<name>A0AAE5BX53_9RHOB</name>
<dbReference type="PANTHER" id="PTHR30137:SF16">
    <property type="entry name" value="BLL0895 PROTEIN"/>
    <property type="match status" value="1"/>
</dbReference>
<dbReference type="Gene3D" id="3.20.20.30">
    <property type="entry name" value="Luciferase-like domain"/>
    <property type="match status" value="1"/>
</dbReference>
<sequence length="360" mass="40494">MVKLGTFAMPLHPPHRALHEILKENQDKIINADKLGFDYAYVGEHFSCTTEQIASPLIFFASLINQTKNIKFATGVMGLPQHHPVIVAAEVAQLDHMSGGRFIWGIGPGGLASDLEVFEHNDHAERNEMLAEHLRIVLDIWKSDPPYDIKGKYWNVSIKNSIYPELGIGSMSKPFQLPHPPIHISTMSPDSPTVALAARKGWVPITANFCPHETVYGHWKQYVKGCADVGRAPTGEDWSVARNFLIGESDAQAEDWMMDPKGSSHYYYDYMWKVLLAADYTTVGKPDPTISNEDWGVERFMRSSIIWGSKKTVLEKIMDLREKSGPFGTLLMAMTDGSGPNFEREHLTMQRLAEIRPMIK</sequence>
<dbReference type="InterPro" id="IPR011251">
    <property type="entry name" value="Luciferase-like_dom"/>
</dbReference>
<dbReference type="InterPro" id="IPR050766">
    <property type="entry name" value="Bact_Lucif_Oxidored"/>
</dbReference>
<keyword evidence="4" id="KW-0503">Monooxygenase</keyword>
<dbReference type="Proteomes" id="UP001193501">
    <property type="component" value="Unassembled WGS sequence"/>
</dbReference>
<dbReference type="GO" id="GO:0004497">
    <property type="term" value="F:monooxygenase activity"/>
    <property type="evidence" value="ECO:0007669"/>
    <property type="project" value="UniProtKB-KW"/>
</dbReference>
<dbReference type="Pfam" id="PF00296">
    <property type="entry name" value="Bac_luciferase"/>
    <property type="match status" value="1"/>
</dbReference>
<dbReference type="EMBL" id="JAABNR010000026">
    <property type="protein sequence ID" value="NBZ89584.1"/>
    <property type="molecule type" value="Genomic_DNA"/>
</dbReference>
<organism evidence="6 7">
    <name type="scientific">Stagnihabitans tardus</name>
    <dbReference type="NCBI Taxonomy" id="2699202"/>
    <lineage>
        <taxon>Bacteria</taxon>
        <taxon>Pseudomonadati</taxon>
        <taxon>Pseudomonadota</taxon>
        <taxon>Alphaproteobacteria</taxon>
        <taxon>Rhodobacterales</taxon>
        <taxon>Paracoccaceae</taxon>
        <taxon>Stagnihabitans</taxon>
    </lineage>
</organism>
<evidence type="ECO:0000256" key="2">
    <source>
        <dbReference type="ARBA" id="ARBA00022630"/>
    </source>
</evidence>
<protein>
    <submittedName>
        <fullName evidence="6">LLM class flavin-dependent oxidoreductase</fullName>
    </submittedName>
</protein>
<dbReference type="GO" id="GO:0016705">
    <property type="term" value="F:oxidoreductase activity, acting on paired donors, with incorporation or reduction of molecular oxygen"/>
    <property type="evidence" value="ECO:0007669"/>
    <property type="project" value="InterPro"/>
</dbReference>
<dbReference type="GO" id="GO:0005829">
    <property type="term" value="C:cytosol"/>
    <property type="evidence" value="ECO:0007669"/>
    <property type="project" value="TreeGrafter"/>
</dbReference>
<dbReference type="InterPro" id="IPR036661">
    <property type="entry name" value="Luciferase-like_sf"/>
</dbReference>
<dbReference type="RefSeq" id="WP_168776384.1">
    <property type="nucleotide sequence ID" value="NZ_JAABNR010000026.1"/>
</dbReference>
<comment type="similarity">
    <text evidence="1">Belongs to the bacterial luciferase oxidoreductase family.</text>
</comment>
<evidence type="ECO:0000256" key="3">
    <source>
        <dbReference type="ARBA" id="ARBA00023002"/>
    </source>
</evidence>
<keyword evidence="2" id="KW-0285">Flavoprotein</keyword>
<dbReference type="SUPFAM" id="SSF51679">
    <property type="entry name" value="Bacterial luciferase-like"/>
    <property type="match status" value="1"/>
</dbReference>
<evidence type="ECO:0000313" key="7">
    <source>
        <dbReference type="Proteomes" id="UP001193501"/>
    </source>
</evidence>
<accession>A0AAE5BX53</accession>
<dbReference type="AlphaFoldDB" id="A0AAE5BX53"/>
<feature type="domain" description="Luciferase-like" evidence="5">
    <location>
        <begin position="3"/>
        <end position="322"/>
    </location>
</feature>
<proteinExistence type="inferred from homology"/>
<gene>
    <name evidence="6" type="ORF">GV832_18505</name>
</gene>
<reference evidence="6" key="1">
    <citation type="submission" date="2020-01" db="EMBL/GenBank/DDBJ databases">
        <authorList>
            <person name="Chen W.-M."/>
        </authorList>
    </citation>
    <scope>NUCLEOTIDE SEQUENCE</scope>
    <source>
        <strain evidence="6">CYK-10</strain>
    </source>
</reference>
<comment type="caution">
    <text evidence="6">The sequence shown here is derived from an EMBL/GenBank/DDBJ whole genome shotgun (WGS) entry which is preliminary data.</text>
</comment>